<dbReference type="EMBL" id="CAAALY010022364">
    <property type="protein sequence ID" value="VEL14796.1"/>
    <property type="molecule type" value="Genomic_DNA"/>
</dbReference>
<protein>
    <submittedName>
        <fullName evidence="2">Uncharacterized protein</fullName>
    </submittedName>
</protein>
<comment type="caution">
    <text evidence="2">The sequence shown here is derived from an EMBL/GenBank/DDBJ whole genome shotgun (WGS) entry which is preliminary data.</text>
</comment>
<organism evidence="2 3">
    <name type="scientific">Protopolystoma xenopodis</name>
    <dbReference type="NCBI Taxonomy" id="117903"/>
    <lineage>
        <taxon>Eukaryota</taxon>
        <taxon>Metazoa</taxon>
        <taxon>Spiralia</taxon>
        <taxon>Lophotrochozoa</taxon>
        <taxon>Platyhelminthes</taxon>
        <taxon>Monogenea</taxon>
        <taxon>Polyopisthocotylea</taxon>
        <taxon>Polystomatidea</taxon>
        <taxon>Polystomatidae</taxon>
        <taxon>Protopolystoma</taxon>
    </lineage>
</organism>
<evidence type="ECO:0000256" key="1">
    <source>
        <dbReference type="SAM" id="MobiDB-lite"/>
    </source>
</evidence>
<dbReference type="AlphaFoldDB" id="A0A448WLM1"/>
<gene>
    <name evidence="2" type="ORF">PXEA_LOCUS8236</name>
</gene>
<reference evidence="2" key="1">
    <citation type="submission" date="2018-11" db="EMBL/GenBank/DDBJ databases">
        <authorList>
            <consortium name="Pathogen Informatics"/>
        </authorList>
    </citation>
    <scope>NUCLEOTIDE SEQUENCE</scope>
</reference>
<accession>A0A448WLM1</accession>
<dbReference type="Proteomes" id="UP000784294">
    <property type="component" value="Unassembled WGS sequence"/>
</dbReference>
<evidence type="ECO:0000313" key="3">
    <source>
        <dbReference type="Proteomes" id="UP000784294"/>
    </source>
</evidence>
<sequence>MRRCDAFLMQSALINSLSMFDKVRGNNNGQPKERNTVESIDSIHLLHSESSCPPLVPNAPEENLSKSNQQPDTNEVPYGIKQFVYDWASVYIKLAGIRRDLGGHRLIAYPDLIGASSLPSREEFSWTPPHESIDSKSTDFISLFGCEDATKTSMPLSGRFMNSNSSDKPSYLNCSVCGLNLTEREPSKTAADLTCRLASDHELIDATSDQDGFELRKIVATTAKNKPVFTNSPTSAQGRFQMEHRPCCISENFHNLNISDHVGNISNGIQQICKTEPTASNSNFTSSSLSTGTILPIVNPGKNNGGSLSLNSKALSSSGTLSTHKCITDLVIDG</sequence>
<feature type="region of interest" description="Disordered" evidence="1">
    <location>
        <begin position="54"/>
        <end position="73"/>
    </location>
</feature>
<evidence type="ECO:0000313" key="2">
    <source>
        <dbReference type="EMBL" id="VEL14796.1"/>
    </source>
</evidence>
<name>A0A448WLM1_9PLAT</name>
<proteinExistence type="predicted"/>
<keyword evidence="3" id="KW-1185">Reference proteome</keyword>